<protein>
    <submittedName>
        <fullName evidence="2">SDR family oxidoreductase</fullName>
    </submittedName>
</protein>
<name>A0ABD5E2W1_9ACTN</name>
<dbReference type="EMBL" id="JAVRER010000009">
    <property type="protein sequence ID" value="MDT0415418.1"/>
    <property type="molecule type" value="Genomic_DNA"/>
</dbReference>
<evidence type="ECO:0000313" key="2">
    <source>
        <dbReference type="EMBL" id="MDT0415418.1"/>
    </source>
</evidence>
<proteinExistence type="predicted"/>
<dbReference type="PANTHER" id="PTHR48079:SF6">
    <property type="entry name" value="NAD(P)-BINDING DOMAIN-CONTAINING PROTEIN-RELATED"/>
    <property type="match status" value="1"/>
</dbReference>
<dbReference type="Pfam" id="PF01370">
    <property type="entry name" value="Epimerase"/>
    <property type="match status" value="1"/>
</dbReference>
<dbReference type="AlphaFoldDB" id="A0ABD5E2W1"/>
<evidence type="ECO:0000313" key="3">
    <source>
        <dbReference type="Proteomes" id="UP001183607"/>
    </source>
</evidence>
<gene>
    <name evidence="2" type="ORF">RM574_07935</name>
</gene>
<dbReference type="InterPro" id="IPR051783">
    <property type="entry name" value="NAD(P)-dependent_oxidoreduct"/>
</dbReference>
<dbReference type="InterPro" id="IPR036291">
    <property type="entry name" value="NAD(P)-bd_dom_sf"/>
</dbReference>
<reference evidence="3" key="1">
    <citation type="submission" date="2023-07" db="EMBL/GenBank/DDBJ databases">
        <title>30 novel species of actinomycetes from the DSMZ collection.</title>
        <authorList>
            <person name="Nouioui I."/>
        </authorList>
    </citation>
    <scope>NUCLEOTIDE SEQUENCE [LARGE SCALE GENOMIC DNA]</scope>
    <source>
        <strain evidence="3">DSM 41982</strain>
    </source>
</reference>
<dbReference type="Proteomes" id="UP001183607">
    <property type="component" value="Unassembled WGS sequence"/>
</dbReference>
<feature type="domain" description="NAD-dependent epimerase/dehydratase" evidence="1">
    <location>
        <begin position="3"/>
        <end position="75"/>
    </location>
</feature>
<sequence length="302" mass="30737">MRVFVTGASGWIGSALVPELLASGHHVLGLARSEASATALEKAGVEPVHGSLADLDLLQETARASDAVAHLAFRHDIAFTGDFLGAARSDRTAVDAFGAVLAGTGKPFTVASGLLGLAPGQVATETTWPVGDDDNPGSVRAATARATVDLADKGVRSSVVRLAPTVHGEGDGGFVPALVGIAREKGVSGYIGDGTQRWPAVHRLDAARLFLLALENAPAGAVLHAAAEEGVSQRDIATVIGENLNLPVTSVAPADAPAHFGWLAGNTALDSPASATRTKALLDWNPTGPGLLADMAAHYFTA</sequence>
<dbReference type="RefSeq" id="WP_093854986.1">
    <property type="nucleotide sequence ID" value="NZ_JAVRER010000009.1"/>
</dbReference>
<comment type="caution">
    <text evidence="2">The sequence shown here is derived from an EMBL/GenBank/DDBJ whole genome shotgun (WGS) entry which is preliminary data.</text>
</comment>
<dbReference type="PANTHER" id="PTHR48079">
    <property type="entry name" value="PROTEIN YEEZ"/>
    <property type="match status" value="1"/>
</dbReference>
<evidence type="ECO:0000259" key="1">
    <source>
        <dbReference type="Pfam" id="PF01370"/>
    </source>
</evidence>
<accession>A0ABD5E2W1</accession>
<dbReference type="InterPro" id="IPR001509">
    <property type="entry name" value="Epimerase_deHydtase"/>
</dbReference>
<dbReference type="CDD" id="cd05262">
    <property type="entry name" value="SDR_a7"/>
    <property type="match status" value="1"/>
</dbReference>
<dbReference type="SUPFAM" id="SSF51735">
    <property type="entry name" value="NAD(P)-binding Rossmann-fold domains"/>
    <property type="match status" value="1"/>
</dbReference>
<organism evidence="2 3">
    <name type="scientific">Streptomyces evansiae</name>
    <dbReference type="NCBI Taxonomy" id="3075535"/>
    <lineage>
        <taxon>Bacteria</taxon>
        <taxon>Bacillati</taxon>
        <taxon>Actinomycetota</taxon>
        <taxon>Actinomycetes</taxon>
        <taxon>Kitasatosporales</taxon>
        <taxon>Streptomycetaceae</taxon>
        <taxon>Streptomyces</taxon>
    </lineage>
</organism>
<dbReference type="Gene3D" id="3.40.50.720">
    <property type="entry name" value="NAD(P)-binding Rossmann-like Domain"/>
    <property type="match status" value="1"/>
</dbReference>